<feature type="compositionally biased region" description="Basic and acidic residues" evidence="3">
    <location>
        <begin position="342"/>
        <end position="358"/>
    </location>
</feature>
<dbReference type="PROSITE" id="PS50096">
    <property type="entry name" value="IQ"/>
    <property type="match status" value="1"/>
</dbReference>
<dbReference type="PANTHER" id="PTHR22590">
    <property type="entry name" value="MYOSIN MOTOR DOMAIN-CONTAINING PROTEIN"/>
    <property type="match status" value="1"/>
</dbReference>
<dbReference type="InterPro" id="IPR000048">
    <property type="entry name" value="IQ_motif_EF-hand-BS"/>
</dbReference>
<dbReference type="AlphaFoldDB" id="A0A8C6SLF6"/>
<feature type="coiled-coil region" evidence="2">
    <location>
        <begin position="394"/>
        <end position="449"/>
    </location>
</feature>
<dbReference type="Proteomes" id="UP000694523">
    <property type="component" value="Unplaced"/>
</dbReference>
<feature type="region of interest" description="Disordered" evidence="3">
    <location>
        <begin position="607"/>
        <end position="671"/>
    </location>
</feature>
<dbReference type="InterPro" id="IPR052318">
    <property type="entry name" value="CellDiv_DevSignal_Domain"/>
</dbReference>
<organism evidence="4 5">
    <name type="scientific">Neogobius melanostomus</name>
    <name type="common">round goby</name>
    <dbReference type="NCBI Taxonomy" id="47308"/>
    <lineage>
        <taxon>Eukaryota</taxon>
        <taxon>Metazoa</taxon>
        <taxon>Chordata</taxon>
        <taxon>Craniata</taxon>
        <taxon>Vertebrata</taxon>
        <taxon>Euteleostomi</taxon>
        <taxon>Actinopterygii</taxon>
        <taxon>Neopterygii</taxon>
        <taxon>Teleostei</taxon>
        <taxon>Neoteleostei</taxon>
        <taxon>Acanthomorphata</taxon>
        <taxon>Gobiaria</taxon>
        <taxon>Gobiiformes</taxon>
        <taxon>Gobioidei</taxon>
        <taxon>Gobiidae</taxon>
        <taxon>Benthophilinae</taxon>
        <taxon>Neogobiini</taxon>
        <taxon>Neogobius</taxon>
    </lineage>
</organism>
<evidence type="ECO:0000313" key="5">
    <source>
        <dbReference type="Proteomes" id="UP000694523"/>
    </source>
</evidence>
<accession>A0A8C6SLF6</accession>
<evidence type="ECO:0000256" key="2">
    <source>
        <dbReference type="SAM" id="Coils"/>
    </source>
</evidence>
<feature type="region of interest" description="Disordered" evidence="3">
    <location>
        <begin position="478"/>
        <end position="508"/>
    </location>
</feature>
<feature type="compositionally biased region" description="Polar residues" evidence="3">
    <location>
        <begin position="360"/>
        <end position="371"/>
    </location>
</feature>
<feature type="region of interest" description="Disordered" evidence="3">
    <location>
        <begin position="30"/>
        <end position="53"/>
    </location>
</feature>
<feature type="coiled-coil region" evidence="2">
    <location>
        <begin position="154"/>
        <end position="184"/>
    </location>
</feature>
<name>A0A8C6SLF6_9GOBI</name>
<evidence type="ECO:0000313" key="4">
    <source>
        <dbReference type="Ensembl" id="ENSNMLP00000008009.1"/>
    </source>
</evidence>
<feature type="coiled-coil region" evidence="2">
    <location>
        <begin position="209"/>
        <end position="308"/>
    </location>
</feature>
<dbReference type="PANTHER" id="PTHR22590:SF3">
    <property type="entry name" value="IQ DOMAIN-CONTAINING PROTEIN E"/>
    <property type="match status" value="1"/>
</dbReference>
<reference evidence="4" key="2">
    <citation type="submission" date="2025-09" db="UniProtKB">
        <authorList>
            <consortium name="Ensembl"/>
        </authorList>
    </citation>
    <scope>IDENTIFICATION</scope>
</reference>
<feature type="region of interest" description="Disordered" evidence="3">
    <location>
        <begin position="342"/>
        <end position="371"/>
    </location>
</feature>
<dbReference type="Ensembl" id="ENSNMLT00000009108.1">
    <property type="protein sequence ID" value="ENSNMLP00000008009.1"/>
    <property type="gene ID" value="ENSNMLG00000005691.1"/>
</dbReference>
<evidence type="ECO:0000256" key="1">
    <source>
        <dbReference type="ARBA" id="ARBA00022737"/>
    </source>
</evidence>
<evidence type="ECO:0008006" key="6">
    <source>
        <dbReference type="Google" id="ProtNLM"/>
    </source>
</evidence>
<keyword evidence="1" id="KW-0677">Repeat</keyword>
<proteinExistence type="predicted"/>
<dbReference type="Pfam" id="PF00612">
    <property type="entry name" value="IQ"/>
    <property type="match status" value="1"/>
</dbReference>
<protein>
    <recommendedName>
        <fullName evidence="6">IQ domain-containing protein E</fullName>
    </recommendedName>
</protein>
<reference evidence="4" key="1">
    <citation type="submission" date="2025-08" db="UniProtKB">
        <authorList>
            <consortium name="Ensembl"/>
        </authorList>
    </citation>
    <scope>IDENTIFICATION</scope>
</reference>
<feature type="compositionally biased region" description="Basic and acidic residues" evidence="3">
    <location>
        <begin position="615"/>
        <end position="624"/>
    </location>
</feature>
<sequence>MSQEIGDVQSDGDCEELVDESFRFTEDCLEKKSGLKRTARPPSSPKSPYLTSLNMNPRRAAVAAWRLPRASLGGSREGTPGERDAGPGRPVSLSNGHDLSPMIRADCAVSPELFQKTFRKQHRLLQSAANGFAASDFRDKEDMYQEIIHLKKSLQAHKSDNRQMKAKLRRLEEDNAKRERQIEELLDPTKGADFARSLVDNRRGGSVVVNGLKQRILKLEQQFREKESALSKLQSDLRTTSLEELKIAVETYLEEIQRLKMLLVAAEKRCVAESKSWQRQQKALNSTVQRLSERASLLQKENQRLSEELSTVPPTAGLAGYKDWSKKRLLRRVLELERRLEDKRRPAPSEKRGMRLDRGVQTSASDMPDSTQPLAMATEARISVATMTAEAEEESALRGRLSQWERERAELQEALREREGELAQVRTEREKCEKEMEELKAEQTSERDTERQQHKHEMEVLWTKLQTLEEERERAALTALETPQDRREVDSKQLRGQEASERDTRRRERAARVIQRQWREHRDRDVVVLQSALRGHLHRHAQLKAAERTQYSDGDHQTNGLLDLNSLILIQSALRGHLARSGGALHSSGVWESSGVRGPLDVFAHTRDGAGLGKDTADTKHGEDAVGPGRVPPSPRANLHKDEAAAGDSDDSDDIIMSPSRPIRRREVPVM</sequence>
<keyword evidence="5" id="KW-1185">Reference proteome</keyword>
<feature type="compositionally biased region" description="Basic and acidic residues" evidence="3">
    <location>
        <begin position="483"/>
        <end position="506"/>
    </location>
</feature>
<feature type="region of interest" description="Disordered" evidence="3">
    <location>
        <begin position="70"/>
        <end position="98"/>
    </location>
</feature>
<evidence type="ECO:0000256" key="3">
    <source>
        <dbReference type="SAM" id="MobiDB-lite"/>
    </source>
</evidence>
<keyword evidence="2" id="KW-0175">Coiled coil</keyword>